<dbReference type="Gene3D" id="3.30.60.20">
    <property type="match status" value="1"/>
</dbReference>
<dbReference type="PANTHER" id="PTHR46288:SF27">
    <property type="entry name" value="CYSTEINE_HISTIDINE-RICH C1 DOMAIN FAMILY PROTEIN"/>
    <property type="match status" value="1"/>
</dbReference>
<evidence type="ECO:0000259" key="4">
    <source>
        <dbReference type="PROSITE" id="PS50081"/>
    </source>
</evidence>
<keyword evidence="6" id="KW-1185">Reference proteome</keyword>
<dbReference type="PANTHER" id="PTHR46288">
    <property type="entry name" value="PHORBOL-ESTER/DAG-TYPE DOMAIN-CONTAINING PROTEIN"/>
    <property type="match status" value="1"/>
</dbReference>
<dbReference type="SUPFAM" id="SSF57889">
    <property type="entry name" value="Cysteine-rich domain"/>
    <property type="match status" value="3"/>
</dbReference>
<keyword evidence="2" id="KW-0677">Repeat</keyword>
<name>A0ABR2QSF5_9ROSI</name>
<dbReference type="Pfam" id="PF03107">
    <property type="entry name" value="C1_2"/>
    <property type="match status" value="3"/>
</dbReference>
<dbReference type="Proteomes" id="UP001396334">
    <property type="component" value="Unassembled WGS sequence"/>
</dbReference>
<evidence type="ECO:0000313" key="5">
    <source>
        <dbReference type="EMBL" id="KAK9003489.1"/>
    </source>
</evidence>
<dbReference type="PROSITE" id="PS50081">
    <property type="entry name" value="ZF_DAG_PE_2"/>
    <property type="match status" value="1"/>
</dbReference>
<reference evidence="5 6" key="1">
    <citation type="journal article" date="2024" name="G3 (Bethesda)">
        <title>Genome assembly of Hibiscus sabdariffa L. provides insights into metabolisms of medicinal natural products.</title>
        <authorList>
            <person name="Kim T."/>
        </authorList>
    </citation>
    <scope>NUCLEOTIDE SEQUENCE [LARGE SCALE GENOMIC DNA]</scope>
    <source>
        <strain evidence="5">TK-2024</strain>
        <tissue evidence="5">Old leaves</tissue>
    </source>
</reference>
<evidence type="ECO:0000256" key="2">
    <source>
        <dbReference type="ARBA" id="ARBA00022737"/>
    </source>
</evidence>
<dbReference type="InterPro" id="IPR046349">
    <property type="entry name" value="C1-like_sf"/>
</dbReference>
<gene>
    <name evidence="5" type="ORF">V6N11_061048</name>
</gene>
<comment type="caution">
    <text evidence="5">The sequence shown here is derived from an EMBL/GenBank/DDBJ whole genome shotgun (WGS) entry which is preliminary data.</text>
</comment>
<sequence>MELQHIGHEHPLVFIQHPIVASEEENEEYNCLGCGKPVEGWCYGCNECKLYMHKECAELDLDPHLNHPFHPQHLLSFSPRSPYHGPYKCRLCFNTFWGFAYYCATCEFDLHINCALLQSSMSANFPNALHPHPLFFIQNHDDQVKHDCSAYTDERSKEELSESLNLITDIVEQRSVGELMVASEIKHAYHDHNLTLTFSGEIDGDSQCDGCMRPISTPSYSCDQCKFFLHKDCAELPRTMRHPFHKHLLTLTNSDFYLKCTGCRREYHGFSYRCCKNDCSQIVHPEVNFDLQCMLFSDTLKHPSHEHSLFLVHKFDGVCSGCLTGRYLWHNNIAYRPSNVKNLNANLPSTGDAVFLSYLNDIPLKFIKQRGHNFKSLCICMQELERKRKESAQVGYERGMCFQDNL</sequence>
<dbReference type="InterPro" id="IPR004146">
    <property type="entry name" value="DC1"/>
</dbReference>
<evidence type="ECO:0000313" key="6">
    <source>
        <dbReference type="Proteomes" id="UP001396334"/>
    </source>
</evidence>
<keyword evidence="3" id="KW-0862">Zinc</keyword>
<evidence type="ECO:0000256" key="3">
    <source>
        <dbReference type="ARBA" id="ARBA00022833"/>
    </source>
</evidence>
<organism evidence="5 6">
    <name type="scientific">Hibiscus sabdariffa</name>
    <name type="common">roselle</name>
    <dbReference type="NCBI Taxonomy" id="183260"/>
    <lineage>
        <taxon>Eukaryota</taxon>
        <taxon>Viridiplantae</taxon>
        <taxon>Streptophyta</taxon>
        <taxon>Embryophyta</taxon>
        <taxon>Tracheophyta</taxon>
        <taxon>Spermatophyta</taxon>
        <taxon>Magnoliopsida</taxon>
        <taxon>eudicotyledons</taxon>
        <taxon>Gunneridae</taxon>
        <taxon>Pentapetalae</taxon>
        <taxon>rosids</taxon>
        <taxon>malvids</taxon>
        <taxon>Malvales</taxon>
        <taxon>Malvaceae</taxon>
        <taxon>Malvoideae</taxon>
        <taxon>Hibiscus</taxon>
    </lineage>
</organism>
<accession>A0ABR2QSF5</accession>
<keyword evidence="1" id="KW-0479">Metal-binding</keyword>
<dbReference type="EMBL" id="JBBPBN010000034">
    <property type="protein sequence ID" value="KAK9003489.1"/>
    <property type="molecule type" value="Genomic_DNA"/>
</dbReference>
<proteinExistence type="predicted"/>
<protein>
    <recommendedName>
        <fullName evidence="4">Phorbol-ester/DAG-type domain-containing protein</fullName>
    </recommendedName>
</protein>
<dbReference type="InterPro" id="IPR002219">
    <property type="entry name" value="PKC_DAG/PE"/>
</dbReference>
<evidence type="ECO:0000256" key="1">
    <source>
        <dbReference type="ARBA" id="ARBA00022723"/>
    </source>
</evidence>
<feature type="domain" description="Phorbol-ester/DAG-type" evidence="4">
    <location>
        <begin position="186"/>
        <end position="241"/>
    </location>
</feature>